<comment type="caution">
    <text evidence="2">The sequence shown here is derived from an EMBL/GenBank/DDBJ whole genome shotgun (WGS) entry which is preliminary data.</text>
</comment>
<keyword evidence="3" id="KW-1185">Reference proteome</keyword>
<name>A0A9Q0BQ16_9MUSC</name>
<proteinExistence type="predicted"/>
<dbReference type="Proteomes" id="UP001059596">
    <property type="component" value="Unassembled WGS sequence"/>
</dbReference>
<evidence type="ECO:0000313" key="2">
    <source>
        <dbReference type="EMBL" id="KAI8040502.1"/>
    </source>
</evidence>
<dbReference type="EMBL" id="JAMKOV010000004">
    <property type="protein sequence ID" value="KAI8040502.1"/>
    <property type="molecule type" value="Genomic_DNA"/>
</dbReference>
<evidence type="ECO:0000313" key="3">
    <source>
        <dbReference type="Proteomes" id="UP001059596"/>
    </source>
</evidence>
<feature type="region of interest" description="Disordered" evidence="1">
    <location>
        <begin position="59"/>
        <end position="79"/>
    </location>
</feature>
<accession>A0A9Q0BQ16</accession>
<reference evidence="2" key="1">
    <citation type="journal article" date="2023" name="Genome Biol. Evol.">
        <title>Long-read-based Genome Assembly of Drosophila gunungcola Reveals Fewer Chemosensory Genes in Flower-breeding Species.</title>
        <authorList>
            <person name="Negi A."/>
            <person name="Liao B.Y."/>
            <person name="Yeh S.D."/>
        </authorList>
    </citation>
    <scope>NUCLEOTIDE SEQUENCE</scope>
    <source>
        <strain evidence="2">Sukarami</strain>
    </source>
</reference>
<feature type="compositionally biased region" description="Gly residues" evidence="1">
    <location>
        <begin position="60"/>
        <end position="70"/>
    </location>
</feature>
<organism evidence="2 3">
    <name type="scientific">Drosophila gunungcola</name>
    <name type="common">fruit fly</name>
    <dbReference type="NCBI Taxonomy" id="103775"/>
    <lineage>
        <taxon>Eukaryota</taxon>
        <taxon>Metazoa</taxon>
        <taxon>Ecdysozoa</taxon>
        <taxon>Arthropoda</taxon>
        <taxon>Hexapoda</taxon>
        <taxon>Insecta</taxon>
        <taxon>Pterygota</taxon>
        <taxon>Neoptera</taxon>
        <taxon>Endopterygota</taxon>
        <taxon>Diptera</taxon>
        <taxon>Brachycera</taxon>
        <taxon>Muscomorpha</taxon>
        <taxon>Ephydroidea</taxon>
        <taxon>Drosophilidae</taxon>
        <taxon>Drosophila</taxon>
        <taxon>Sophophora</taxon>
    </lineage>
</organism>
<sequence>MKSCNKGRLPFCFEVELSAGSQVASSGGRDLKCISPGCRKVAVFNLVSAIRLHLSRCRTGSGGCGDGDSGLGELKVRAG</sequence>
<gene>
    <name evidence="2" type="ORF">M5D96_006445</name>
</gene>
<dbReference type="AlphaFoldDB" id="A0A9Q0BQ16"/>
<protein>
    <submittedName>
        <fullName evidence="2">Uncharacterized protein</fullName>
    </submittedName>
</protein>
<evidence type="ECO:0000256" key="1">
    <source>
        <dbReference type="SAM" id="MobiDB-lite"/>
    </source>
</evidence>